<dbReference type="Gene3D" id="2.40.10.10">
    <property type="entry name" value="Trypsin-like serine proteases"/>
    <property type="match status" value="1"/>
</dbReference>
<dbReference type="PANTHER" id="PTHR24252">
    <property type="entry name" value="ACROSIN-RELATED"/>
    <property type="match status" value="1"/>
</dbReference>
<evidence type="ECO:0000313" key="9">
    <source>
        <dbReference type="Proteomes" id="UP000663891"/>
    </source>
</evidence>
<dbReference type="GO" id="GO:0006508">
    <property type="term" value="P:proteolysis"/>
    <property type="evidence" value="ECO:0007669"/>
    <property type="project" value="UniProtKB-KW"/>
</dbReference>
<evidence type="ECO:0000256" key="2">
    <source>
        <dbReference type="ARBA" id="ARBA00024195"/>
    </source>
</evidence>
<dbReference type="PRINTS" id="PR00722">
    <property type="entry name" value="CHYMOTRYPSIN"/>
</dbReference>
<dbReference type="EMBL" id="CAJNON010000138">
    <property type="protein sequence ID" value="CAF1020446.1"/>
    <property type="molecule type" value="Genomic_DNA"/>
</dbReference>
<dbReference type="InterPro" id="IPR033116">
    <property type="entry name" value="TRYPSIN_SER"/>
</dbReference>
<dbReference type="PROSITE" id="PS50240">
    <property type="entry name" value="TRYPSIN_DOM"/>
    <property type="match status" value="1"/>
</dbReference>
<keyword evidence="4" id="KW-0812">Transmembrane</keyword>
<comment type="caution">
    <text evidence="7">The sequence shown here is derived from an EMBL/GenBank/DDBJ whole genome shotgun (WGS) entry which is preliminary data.</text>
</comment>
<dbReference type="OrthoDB" id="10059102at2759"/>
<dbReference type="InterPro" id="IPR018114">
    <property type="entry name" value="TRYPSIN_HIS"/>
</dbReference>
<accession>A0A814I876</accession>
<evidence type="ECO:0000256" key="1">
    <source>
        <dbReference type="ARBA" id="ARBA00023157"/>
    </source>
</evidence>
<keyword evidence="5" id="KW-0732">Signal</keyword>
<dbReference type="FunFam" id="2.40.10.10:FF:000002">
    <property type="entry name" value="Transmembrane protease serine"/>
    <property type="match status" value="1"/>
</dbReference>
<gene>
    <name evidence="8" type="ORF">OKA104_LOCUS20515</name>
    <name evidence="7" type="ORF">VCS650_LOCUS15763</name>
</gene>
<dbReference type="InterPro" id="IPR001254">
    <property type="entry name" value="Trypsin_dom"/>
</dbReference>
<organism evidence="7 9">
    <name type="scientific">Adineta steineri</name>
    <dbReference type="NCBI Taxonomy" id="433720"/>
    <lineage>
        <taxon>Eukaryota</taxon>
        <taxon>Metazoa</taxon>
        <taxon>Spiralia</taxon>
        <taxon>Gnathifera</taxon>
        <taxon>Rotifera</taxon>
        <taxon>Eurotatoria</taxon>
        <taxon>Bdelloidea</taxon>
        <taxon>Adinetida</taxon>
        <taxon>Adinetidae</taxon>
        <taxon>Adineta</taxon>
    </lineage>
</organism>
<keyword evidence="1" id="KW-1015">Disulfide bond</keyword>
<evidence type="ECO:0000256" key="5">
    <source>
        <dbReference type="SAM" id="SignalP"/>
    </source>
</evidence>
<dbReference type="PROSITE" id="PS00134">
    <property type="entry name" value="TRYPSIN_HIS"/>
    <property type="match status" value="1"/>
</dbReference>
<dbReference type="AlphaFoldDB" id="A0A814I876"/>
<name>A0A814I876_9BILA</name>
<proteinExistence type="inferred from homology"/>
<dbReference type="InterPro" id="IPR009003">
    <property type="entry name" value="Peptidase_S1_PA"/>
</dbReference>
<dbReference type="InterPro" id="IPR001314">
    <property type="entry name" value="Peptidase_S1A"/>
</dbReference>
<feature type="domain" description="Peptidase S1" evidence="6">
    <location>
        <begin position="44"/>
        <end position="282"/>
    </location>
</feature>
<sequence>MHVMFLFIFIFYSIINLTLAANYSCNTASLCGCSTISTVVTSRIIGGEDAADHTWNWIVSFQSNGEHRCGATLLTSEYAVTAAHCTVALLPYMANLTIVAGINDLSDSSNTAIQRRSIINMFTHPNYKNNTFVNDIGILQFAPLNISSDFNTGVICLPQANQDPFQTNTNLIAIGWGVTSTSIYADVSDSLQQVTVQAFSSTSADCLRSNITNATVQFCAGVSGGGKDTCQGDSGGPLMAFVNNVWILAGITSFGYGCAQAGYPGVYTRVSSFIPFINSIVSFPFNTSVTSSQVLNGTTAQNQGNNMIYKSGSISIFSFLFIIFSLFLI</sequence>
<dbReference type="Proteomes" id="UP000663891">
    <property type="component" value="Unassembled WGS sequence"/>
</dbReference>
<keyword evidence="4" id="KW-0472">Membrane</keyword>
<keyword evidence="3" id="KW-0378">Hydrolase</keyword>
<evidence type="ECO:0000256" key="3">
    <source>
        <dbReference type="RuleBase" id="RU363034"/>
    </source>
</evidence>
<comment type="similarity">
    <text evidence="2">Belongs to the peptidase S1 family. CLIP subfamily.</text>
</comment>
<feature type="chain" id="PRO_5035684473" description="Peptidase S1 domain-containing protein" evidence="5">
    <location>
        <begin position="21"/>
        <end position="329"/>
    </location>
</feature>
<dbReference type="PANTHER" id="PTHR24252:SF7">
    <property type="entry name" value="HYALIN"/>
    <property type="match status" value="1"/>
</dbReference>
<keyword evidence="3" id="KW-0645">Protease</keyword>
<protein>
    <recommendedName>
        <fullName evidence="6">Peptidase S1 domain-containing protein</fullName>
    </recommendedName>
</protein>
<dbReference type="Proteomes" id="UP000663881">
    <property type="component" value="Unassembled WGS sequence"/>
</dbReference>
<evidence type="ECO:0000313" key="8">
    <source>
        <dbReference type="EMBL" id="CAF3834676.1"/>
    </source>
</evidence>
<dbReference type="SMART" id="SM00020">
    <property type="entry name" value="Tryp_SPc"/>
    <property type="match status" value="1"/>
</dbReference>
<dbReference type="EMBL" id="CAJOAY010001376">
    <property type="protein sequence ID" value="CAF3834676.1"/>
    <property type="molecule type" value="Genomic_DNA"/>
</dbReference>
<dbReference type="FunFam" id="2.40.10.10:FF:000068">
    <property type="entry name" value="transmembrane protease serine 2"/>
    <property type="match status" value="1"/>
</dbReference>
<dbReference type="PROSITE" id="PS00135">
    <property type="entry name" value="TRYPSIN_SER"/>
    <property type="match status" value="1"/>
</dbReference>
<keyword evidence="3" id="KW-0720">Serine protease</keyword>
<evidence type="ECO:0000259" key="6">
    <source>
        <dbReference type="PROSITE" id="PS50240"/>
    </source>
</evidence>
<evidence type="ECO:0000256" key="4">
    <source>
        <dbReference type="SAM" id="Phobius"/>
    </source>
</evidence>
<dbReference type="SUPFAM" id="SSF50494">
    <property type="entry name" value="Trypsin-like serine proteases"/>
    <property type="match status" value="1"/>
</dbReference>
<evidence type="ECO:0000313" key="7">
    <source>
        <dbReference type="EMBL" id="CAF1020446.1"/>
    </source>
</evidence>
<dbReference type="InterPro" id="IPR043504">
    <property type="entry name" value="Peptidase_S1_PA_chymotrypsin"/>
</dbReference>
<reference evidence="7" key="1">
    <citation type="submission" date="2021-02" db="EMBL/GenBank/DDBJ databases">
        <authorList>
            <person name="Nowell W R."/>
        </authorList>
    </citation>
    <scope>NUCLEOTIDE SEQUENCE</scope>
</reference>
<keyword evidence="4" id="KW-1133">Transmembrane helix</keyword>
<feature type="signal peptide" evidence="5">
    <location>
        <begin position="1"/>
        <end position="20"/>
    </location>
</feature>
<dbReference type="CDD" id="cd00190">
    <property type="entry name" value="Tryp_SPc"/>
    <property type="match status" value="1"/>
</dbReference>
<dbReference type="Pfam" id="PF00089">
    <property type="entry name" value="Trypsin"/>
    <property type="match status" value="1"/>
</dbReference>
<dbReference type="GO" id="GO:0004252">
    <property type="term" value="F:serine-type endopeptidase activity"/>
    <property type="evidence" value="ECO:0007669"/>
    <property type="project" value="InterPro"/>
</dbReference>
<feature type="transmembrane region" description="Helical" evidence="4">
    <location>
        <begin position="307"/>
        <end position="328"/>
    </location>
</feature>